<dbReference type="STRING" id="151894.SAMN04488524_1301"/>
<name>A0A1W2ACJ1_9SPHI</name>
<accession>A0A1W2ACJ1</accession>
<sequence>MKRRESAVRYFRLFVCCVFLLFITRLNAQEQRVYIHQAKQIDSFMDTLRNKMPMERLYLHLDKFNYLASDTIWFKAYLFEDAYLMPSTKSGIIYMELVNTENQVMKRMKFPVRYGLCWGNISLGESDLPSGTYLLRGYTNWMLNFGQDAVFSTSIYIADLNSKTIVSRESARIGSKSIKPVTRITDKVAALEVVSLPGKLQLEVAVLPLDDTLPATDHYLVALSRDVVCYAVPIDLKGGKIVKFIDKQLFPTGMTRFVVLNRSLQVVKERMVYIDQQDQLKISFSTAHAVHKAMDSITLQIQVADKNNVPLQGSFSLAVTDDGQTGIDKRSHGLVTYILRVSDSLLYSRNPVHDWKELLNKELKYKAEPEFIISGRANSAFKGLSEAKVSLFLQKPLMFMDTIAGPDGRFVFKNIPMSDTAVYKIQARNKKGKNFFVNLEVDEWVAPVFELMPKLEQMDSLLKDANFVQKVQKALSFKQKFGKATGHMLDEVNIEAKKIVKGSYNLNGPGGADQTLTERDMLKEGKKSLYSLLMERVPGLGTGSYLFPPSRQRKFGLKIKGQLVKIIIDGIDVDQSYEYWQSMSSDDDTLEGMQERFLHLKTNLEHFTAEDVKGIEVMYNSLYNIKYNNKFLSQAETRFSRGGGLTGVGGVSGIDYAYIEVTTRSGKGPFMKPTPGTYLYKPLPFSLPLKFQSSGYGATVHWEPNIVTNEKGEALVSFRAGTQPATYSIVMEGSDMNGQLGSVTKPAFITITR</sequence>
<proteinExistence type="predicted"/>
<reference evidence="2" key="1">
    <citation type="submission" date="2017-04" db="EMBL/GenBank/DDBJ databases">
        <authorList>
            <person name="Varghese N."/>
            <person name="Submissions S."/>
        </authorList>
    </citation>
    <scope>NUCLEOTIDE SEQUENCE [LARGE SCALE GENOMIC DNA]</scope>
    <source>
        <strain evidence="2">DSM 12126</strain>
    </source>
</reference>
<dbReference type="Proteomes" id="UP000192756">
    <property type="component" value="Unassembled WGS sequence"/>
</dbReference>
<evidence type="ECO:0000313" key="2">
    <source>
        <dbReference type="Proteomes" id="UP000192756"/>
    </source>
</evidence>
<evidence type="ECO:0000313" key="1">
    <source>
        <dbReference type="EMBL" id="SMC58376.1"/>
    </source>
</evidence>
<protein>
    <recommendedName>
        <fullName evidence="3">MG2 domain-containing protein</fullName>
    </recommendedName>
</protein>
<organism evidence="1 2">
    <name type="scientific">Pedobacter africanus</name>
    <dbReference type="NCBI Taxonomy" id="151894"/>
    <lineage>
        <taxon>Bacteria</taxon>
        <taxon>Pseudomonadati</taxon>
        <taxon>Bacteroidota</taxon>
        <taxon>Sphingobacteriia</taxon>
        <taxon>Sphingobacteriales</taxon>
        <taxon>Sphingobacteriaceae</taxon>
        <taxon>Pedobacter</taxon>
    </lineage>
</organism>
<dbReference type="EMBL" id="FWXT01000001">
    <property type="protein sequence ID" value="SMC58376.1"/>
    <property type="molecule type" value="Genomic_DNA"/>
</dbReference>
<gene>
    <name evidence="1" type="ORF">SAMN04488524_1301</name>
</gene>
<keyword evidence="2" id="KW-1185">Reference proteome</keyword>
<dbReference type="AlphaFoldDB" id="A0A1W2ACJ1"/>
<evidence type="ECO:0008006" key="3">
    <source>
        <dbReference type="Google" id="ProtNLM"/>
    </source>
</evidence>